<dbReference type="Gene3D" id="1.10.20.10">
    <property type="entry name" value="Histone, subunit A"/>
    <property type="match status" value="1"/>
</dbReference>
<protein>
    <recommendedName>
        <fullName evidence="4">Myb-like domain-containing protein</fullName>
    </recommendedName>
</protein>
<sequence>MDHHSKRRRLRYADSNADLYEKRARNDLHLKSRFEAIFEKFGKDFSEVGDEIDMQTGKIVVNKGHIVGMAHEQDLGQAVDPSGERLSGHGIAIDDPGGSLMDEDVASSNFESTAESVLGSETDMEDLQSDSAVDLLDRGSSQTAASSYQKLSSRQYHNLKHRRAQIPESDATPLRRLNVDSVLNRLHHRQMAMYDSPIEPAWQVPSLPIDKIAQAQRPMPTSPWSEENERRRSASPNLVSLWTPFPSRGPAKNKAAAMDGRKLTSKMRRSSMPAMITKKAGSSLPKHPISKAARSEAWTFEEESLLRRLRNSTKLTYKQLVPYFPGRSSPAIALYWSRHREYRANNSDPNVVTIAANVEDSDADELQAYDYVFQPSKTVVRPEKIREPSPKAYLSEREVPTSPCPTAQVPFEDFLDSLRDYSRSGSSEVLVHSSPSVTPQTPQESYPAANLHSYQRSISAADPSPVPQAVVAALAESYTGPTSKARNLKERNSVNKPTTALITPARSIDDLSEDELATPVDFPRNANLAKILKGSNKSTAFPKLQSPHVESGSEDELSTPVQQRLVPKKFGRQIGASKRRKSSFS</sequence>
<dbReference type="GO" id="GO:0005634">
    <property type="term" value="C:nucleus"/>
    <property type="evidence" value="ECO:0007669"/>
    <property type="project" value="InterPro"/>
</dbReference>
<feature type="compositionally biased region" description="Basic and acidic residues" evidence="1">
    <location>
        <begin position="389"/>
        <end position="399"/>
    </location>
</feature>
<dbReference type="InterPro" id="IPR009072">
    <property type="entry name" value="Histone-fold"/>
</dbReference>
<dbReference type="GO" id="GO:0046982">
    <property type="term" value="F:protein heterodimerization activity"/>
    <property type="evidence" value="ECO:0007669"/>
    <property type="project" value="InterPro"/>
</dbReference>
<proteinExistence type="predicted"/>
<dbReference type="AlphaFoldDB" id="A0A8H3G260"/>
<evidence type="ECO:0008006" key="4">
    <source>
        <dbReference type="Google" id="ProtNLM"/>
    </source>
</evidence>
<evidence type="ECO:0000256" key="1">
    <source>
        <dbReference type="SAM" id="MobiDB-lite"/>
    </source>
</evidence>
<accession>A0A8H3G260</accession>
<feature type="region of interest" description="Disordered" evidence="1">
    <location>
        <begin position="137"/>
        <end position="158"/>
    </location>
</feature>
<evidence type="ECO:0000313" key="2">
    <source>
        <dbReference type="EMBL" id="CAF9933404.1"/>
    </source>
</evidence>
<feature type="compositionally biased region" description="Polar residues" evidence="1">
    <location>
        <begin position="139"/>
        <end position="156"/>
    </location>
</feature>
<feature type="region of interest" description="Disordered" evidence="1">
    <location>
        <begin position="426"/>
        <end position="447"/>
    </location>
</feature>
<organism evidence="2 3">
    <name type="scientific">Heterodermia speciosa</name>
    <dbReference type="NCBI Taxonomy" id="116794"/>
    <lineage>
        <taxon>Eukaryota</taxon>
        <taxon>Fungi</taxon>
        <taxon>Dikarya</taxon>
        <taxon>Ascomycota</taxon>
        <taxon>Pezizomycotina</taxon>
        <taxon>Lecanoromycetes</taxon>
        <taxon>OSLEUM clade</taxon>
        <taxon>Lecanoromycetidae</taxon>
        <taxon>Caliciales</taxon>
        <taxon>Physciaceae</taxon>
        <taxon>Heterodermia</taxon>
    </lineage>
</organism>
<feature type="compositionally biased region" description="Polar residues" evidence="1">
    <location>
        <begin position="426"/>
        <end position="444"/>
    </location>
</feature>
<dbReference type="Proteomes" id="UP000664521">
    <property type="component" value="Unassembled WGS sequence"/>
</dbReference>
<evidence type="ECO:0000313" key="3">
    <source>
        <dbReference type="Proteomes" id="UP000664521"/>
    </source>
</evidence>
<dbReference type="InterPro" id="IPR018465">
    <property type="entry name" value="Scm3/HJURP"/>
</dbReference>
<dbReference type="PANTHER" id="PTHR15992">
    <property type="entry name" value="HOLLIDAY JUNCTION RECOGNITION PROTEIN"/>
    <property type="match status" value="1"/>
</dbReference>
<feature type="region of interest" description="Disordered" evidence="1">
    <location>
        <begin position="389"/>
        <end position="408"/>
    </location>
</feature>
<feature type="compositionally biased region" description="Basic residues" evidence="1">
    <location>
        <begin position="566"/>
        <end position="585"/>
    </location>
</feature>
<dbReference type="OrthoDB" id="2420608at2759"/>
<feature type="region of interest" description="Disordered" evidence="1">
    <location>
        <begin position="534"/>
        <end position="585"/>
    </location>
</feature>
<name>A0A8H3G260_9LECA</name>
<dbReference type="GO" id="GO:0042393">
    <property type="term" value="F:histone binding"/>
    <property type="evidence" value="ECO:0007669"/>
    <property type="project" value="InterPro"/>
</dbReference>
<dbReference type="PANTHER" id="PTHR15992:SF5">
    <property type="entry name" value="HOLLIDAY JUNCTION RECOGNITION PROTEIN"/>
    <property type="match status" value="1"/>
</dbReference>
<feature type="region of interest" description="Disordered" evidence="1">
    <location>
        <begin position="239"/>
        <end position="269"/>
    </location>
</feature>
<comment type="caution">
    <text evidence="2">The sequence shown here is derived from an EMBL/GenBank/DDBJ whole genome shotgun (WGS) entry which is preliminary data.</text>
</comment>
<gene>
    <name evidence="2" type="ORF">HETSPECPRED_008641</name>
</gene>
<reference evidence="2" key="1">
    <citation type="submission" date="2021-03" db="EMBL/GenBank/DDBJ databases">
        <authorList>
            <person name="Tagirdzhanova G."/>
        </authorList>
    </citation>
    <scope>NUCLEOTIDE SEQUENCE</scope>
</reference>
<dbReference type="EMBL" id="CAJPDS010000067">
    <property type="protein sequence ID" value="CAF9933404.1"/>
    <property type="molecule type" value="Genomic_DNA"/>
</dbReference>
<dbReference type="Pfam" id="PF10384">
    <property type="entry name" value="Scm3"/>
    <property type="match status" value="1"/>
</dbReference>
<keyword evidence="3" id="KW-1185">Reference proteome</keyword>